<proteinExistence type="inferred from homology"/>
<keyword evidence="6" id="KW-1185">Reference proteome</keyword>
<dbReference type="SUPFAM" id="SSF64518">
    <property type="entry name" value="Phase 1 flagellin"/>
    <property type="match status" value="1"/>
</dbReference>
<dbReference type="EMBL" id="VUMD01000003">
    <property type="protein sequence ID" value="MSS35851.1"/>
    <property type="molecule type" value="Genomic_DNA"/>
</dbReference>
<name>A0A7X2NJ64_9CLOT</name>
<protein>
    <recommendedName>
        <fullName evidence="4">Flagellin C-terminal domain-containing protein</fullName>
    </recommendedName>
</protein>
<keyword evidence="3" id="KW-0975">Bacterial flagellum</keyword>
<evidence type="ECO:0000313" key="5">
    <source>
        <dbReference type="EMBL" id="MSS35851.1"/>
    </source>
</evidence>
<reference evidence="5 6" key="1">
    <citation type="submission" date="2019-08" db="EMBL/GenBank/DDBJ databases">
        <title>In-depth cultivation of the pig gut microbiome towards novel bacterial diversity and tailored functional studies.</title>
        <authorList>
            <person name="Wylensek D."/>
            <person name="Hitch T.C.A."/>
            <person name="Clavel T."/>
        </authorList>
    </citation>
    <scope>NUCLEOTIDE SEQUENCE [LARGE SCALE GENOMIC DNA]</scope>
    <source>
        <strain evidence="5 6">WCA-389-WT-23D1</strain>
    </source>
</reference>
<gene>
    <name evidence="5" type="ORF">FYJ39_04435</name>
</gene>
<evidence type="ECO:0000256" key="3">
    <source>
        <dbReference type="ARBA" id="ARBA00023143"/>
    </source>
</evidence>
<dbReference type="PANTHER" id="PTHR42792:SF2">
    <property type="entry name" value="FLAGELLIN"/>
    <property type="match status" value="1"/>
</dbReference>
<comment type="similarity">
    <text evidence="2">Belongs to the bacterial flagellin family.</text>
</comment>
<dbReference type="Gene3D" id="1.20.1330.10">
    <property type="entry name" value="f41 fragment of flagellin, N-terminal domain"/>
    <property type="match status" value="1"/>
</dbReference>
<organism evidence="5 6">
    <name type="scientific">Clostridium porci</name>
    <dbReference type="NCBI Taxonomy" id="2605778"/>
    <lineage>
        <taxon>Bacteria</taxon>
        <taxon>Bacillati</taxon>
        <taxon>Bacillota</taxon>
        <taxon>Clostridia</taxon>
        <taxon>Eubacteriales</taxon>
        <taxon>Clostridiaceae</taxon>
        <taxon>Clostridium</taxon>
    </lineage>
</organism>
<dbReference type="InterPro" id="IPR046358">
    <property type="entry name" value="Flagellin_C"/>
</dbReference>
<dbReference type="GO" id="GO:0009288">
    <property type="term" value="C:bacterial-type flagellum"/>
    <property type="evidence" value="ECO:0007669"/>
    <property type="project" value="UniProtKB-SubCell"/>
</dbReference>
<accession>A0A7X2NJ64</accession>
<feature type="domain" description="Flagellin C-terminal" evidence="4">
    <location>
        <begin position="23"/>
        <end position="106"/>
    </location>
</feature>
<evidence type="ECO:0000256" key="1">
    <source>
        <dbReference type="ARBA" id="ARBA00004365"/>
    </source>
</evidence>
<dbReference type="AlphaFoldDB" id="A0A7X2NJ64"/>
<dbReference type="PANTHER" id="PTHR42792">
    <property type="entry name" value="FLAGELLIN"/>
    <property type="match status" value="1"/>
</dbReference>
<sequence length="109" mass="11919">MDSSGLGIAAMNVGTQQDAVDAIDILKDAIHKVSMQRAELGGMQNRLEHTINSLNNTIENIQFSESHIRDTDMAEGMSYLVRQMIIRQAGQAMLAQANLFGQDVLAMVV</sequence>
<comment type="caution">
    <text evidence="5">The sequence shown here is derived from an EMBL/GenBank/DDBJ whole genome shotgun (WGS) entry which is preliminary data.</text>
</comment>
<evidence type="ECO:0000259" key="4">
    <source>
        <dbReference type="Pfam" id="PF00700"/>
    </source>
</evidence>
<comment type="subcellular location">
    <subcellularLocation>
        <location evidence="1">Bacterial flagellum</location>
    </subcellularLocation>
</comment>
<dbReference type="Pfam" id="PF00700">
    <property type="entry name" value="Flagellin_C"/>
    <property type="match status" value="1"/>
</dbReference>
<dbReference type="InterPro" id="IPR042187">
    <property type="entry name" value="Flagellin_C_sub2"/>
</dbReference>
<dbReference type="InterPro" id="IPR001492">
    <property type="entry name" value="Flagellin"/>
</dbReference>
<dbReference type="Proteomes" id="UP000429958">
    <property type="component" value="Unassembled WGS sequence"/>
</dbReference>
<evidence type="ECO:0000313" key="6">
    <source>
        <dbReference type="Proteomes" id="UP000429958"/>
    </source>
</evidence>
<evidence type="ECO:0000256" key="2">
    <source>
        <dbReference type="ARBA" id="ARBA00005709"/>
    </source>
</evidence>
<dbReference type="GO" id="GO:0005198">
    <property type="term" value="F:structural molecule activity"/>
    <property type="evidence" value="ECO:0007669"/>
    <property type="project" value="InterPro"/>
</dbReference>
<dbReference type="Gene3D" id="6.10.10.10">
    <property type="entry name" value="Flagellar export chaperone, C-terminal domain"/>
    <property type="match status" value="1"/>
</dbReference>